<sequence>MGDNSVDWMSVLKAVSDNELYMNILFGDMKDETPQEMEGATMINQAANPEEMVQDQETNLTLAAPLQNLQVPEFGPSSSSSIVFQESTTTVQNKIINGGSLLNPLGFPYQPALVQPPSSATVELENGGQSSSSLGLPQNTHGGEKKLIVYRKRGRKKEEEAGEADDAEQRKELTRIKNRITAARSRAKKQMEEDMETKKQDMAEKAALKRTSSSGI</sequence>
<protein>
    <recommendedName>
        <fullName evidence="4">BZIP domain-containing protein</fullName>
    </recommendedName>
</protein>
<evidence type="ECO:0000313" key="3">
    <source>
        <dbReference type="Proteomes" id="UP001054252"/>
    </source>
</evidence>
<organism evidence="2 3">
    <name type="scientific">Rubroshorea leprosula</name>
    <dbReference type="NCBI Taxonomy" id="152421"/>
    <lineage>
        <taxon>Eukaryota</taxon>
        <taxon>Viridiplantae</taxon>
        <taxon>Streptophyta</taxon>
        <taxon>Embryophyta</taxon>
        <taxon>Tracheophyta</taxon>
        <taxon>Spermatophyta</taxon>
        <taxon>Magnoliopsida</taxon>
        <taxon>eudicotyledons</taxon>
        <taxon>Gunneridae</taxon>
        <taxon>Pentapetalae</taxon>
        <taxon>rosids</taxon>
        <taxon>malvids</taxon>
        <taxon>Malvales</taxon>
        <taxon>Dipterocarpaceae</taxon>
        <taxon>Rubroshorea</taxon>
    </lineage>
</organism>
<proteinExistence type="predicted"/>
<keyword evidence="3" id="KW-1185">Reference proteome</keyword>
<accession>A0AAV5LDG9</accession>
<feature type="region of interest" description="Disordered" evidence="1">
    <location>
        <begin position="118"/>
        <end position="216"/>
    </location>
</feature>
<evidence type="ECO:0000256" key="1">
    <source>
        <dbReference type="SAM" id="MobiDB-lite"/>
    </source>
</evidence>
<comment type="caution">
    <text evidence="2">The sequence shown here is derived from an EMBL/GenBank/DDBJ whole genome shotgun (WGS) entry which is preliminary data.</text>
</comment>
<dbReference type="Proteomes" id="UP001054252">
    <property type="component" value="Unassembled WGS sequence"/>
</dbReference>
<feature type="compositionally biased region" description="Basic and acidic residues" evidence="1">
    <location>
        <begin position="189"/>
        <end position="207"/>
    </location>
</feature>
<evidence type="ECO:0008006" key="4">
    <source>
        <dbReference type="Google" id="ProtNLM"/>
    </source>
</evidence>
<gene>
    <name evidence="2" type="ORF">SLEP1_g43263</name>
</gene>
<evidence type="ECO:0000313" key="2">
    <source>
        <dbReference type="EMBL" id="GKV34931.1"/>
    </source>
</evidence>
<dbReference type="EMBL" id="BPVZ01000108">
    <property type="protein sequence ID" value="GKV34931.1"/>
    <property type="molecule type" value="Genomic_DNA"/>
</dbReference>
<reference evidence="2 3" key="1">
    <citation type="journal article" date="2021" name="Commun. Biol.">
        <title>The genome of Shorea leprosula (Dipterocarpaceae) highlights the ecological relevance of drought in aseasonal tropical rainforests.</title>
        <authorList>
            <person name="Ng K.K.S."/>
            <person name="Kobayashi M.J."/>
            <person name="Fawcett J.A."/>
            <person name="Hatakeyama M."/>
            <person name="Paape T."/>
            <person name="Ng C.H."/>
            <person name="Ang C.C."/>
            <person name="Tnah L.H."/>
            <person name="Lee C.T."/>
            <person name="Nishiyama T."/>
            <person name="Sese J."/>
            <person name="O'Brien M.J."/>
            <person name="Copetti D."/>
            <person name="Mohd Noor M.I."/>
            <person name="Ong R.C."/>
            <person name="Putra M."/>
            <person name="Sireger I.Z."/>
            <person name="Indrioko S."/>
            <person name="Kosugi Y."/>
            <person name="Izuno A."/>
            <person name="Isagi Y."/>
            <person name="Lee S.L."/>
            <person name="Shimizu K.K."/>
        </authorList>
    </citation>
    <scope>NUCLEOTIDE SEQUENCE [LARGE SCALE GENOMIC DNA]</scope>
    <source>
        <strain evidence="2">214</strain>
    </source>
</reference>
<name>A0AAV5LDG9_9ROSI</name>
<dbReference type="AlphaFoldDB" id="A0AAV5LDG9"/>